<keyword evidence="1" id="KW-0812">Transmembrane</keyword>
<keyword evidence="1" id="KW-1133">Transmembrane helix</keyword>
<evidence type="ECO:0000313" key="3">
    <source>
        <dbReference type="Proteomes" id="UP000055060"/>
    </source>
</evidence>
<sequence>MSYFEHSSRFERTLRLILIAFSIGCILYISRQKPVLTGDAREYYLTAESFANHLSPDLRSEDIEAARTSFERDFQEALSDQPFGYFPSNTGELYSYHFWLYSFTTLPAQMLLRWTGADRLSAFAWTNVLFYLAALWSIAGFFRGSRAQKLTFLGLSAFNPAFFYLSWTHPEAWSFALVTISLVCFSRRNWTAATVFAALAATQNPPLIFLAGFFILIHLWEMRRNFRLRKAIGVCLAGAPAVTPMLFYYLHFGTPNLILRTGMADPRLASLTRLADLYLDLNMGMLPYIPVALCTVFVLLIITLQRRKISPALGLAPVLLAMSLACLQTANWNHGAAGLNRYAVWHLPLIFYLFSDWLPMRRPTGRGLAAAAVLTQAVLLLAMGPVSYMNFSPLARWVVEQDPALYNPDPEVFAERSLGRELYCKTCLKGYQPYLFIDSQGNVRKILADESHLEHLAQEKPEFTIQGKIVLPARSGAGMLYVNLPPGVMKLSPDAGTQISAFRNAPTVLRR</sequence>
<dbReference type="Proteomes" id="UP000055060">
    <property type="component" value="Unassembled WGS sequence"/>
</dbReference>
<keyword evidence="1" id="KW-0472">Membrane</keyword>
<accession>A0A0S7BEC7</accession>
<feature type="transmembrane region" description="Helical" evidence="1">
    <location>
        <begin position="195"/>
        <end position="219"/>
    </location>
</feature>
<reference evidence="2" key="1">
    <citation type="submission" date="2015-07" db="EMBL/GenBank/DDBJ databases">
        <title>Draft Genome Sequences of Anaerolinea thermolimosa IMO-1, Bellilinea caldifistulae GOMI-1, Leptolinea tardivitalis YMTK-2, Levilinea saccharolytica KIBI-1,Longilinea arvoryzae KOME-1, Previously Described as Members of the Anaerolineaceae (Chloroflexi).</title>
        <authorList>
            <person name="Sekiguchi Y."/>
            <person name="Ohashi A."/>
            <person name="Matsuura N."/>
            <person name="Tourlousse M.D."/>
        </authorList>
    </citation>
    <scope>NUCLEOTIDE SEQUENCE [LARGE SCALE GENOMIC DNA]</scope>
    <source>
        <strain evidence="2">KOME-1</strain>
    </source>
</reference>
<evidence type="ECO:0008006" key="4">
    <source>
        <dbReference type="Google" id="ProtNLM"/>
    </source>
</evidence>
<gene>
    <name evidence="2" type="ORF">LARV_00591</name>
</gene>
<dbReference type="EMBL" id="DF967972">
    <property type="protein sequence ID" value="GAP12851.1"/>
    <property type="molecule type" value="Genomic_DNA"/>
</dbReference>
<dbReference type="OrthoDB" id="2137478at2"/>
<feature type="transmembrane region" description="Helical" evidence="1">
    <location>
        <begin position="285"/>
        <end position="304"/>
    </location>
</feature>
<dbReference type="AlphaFoldDB" id="A0A0S7BEC7"/>
<dbReference type="STRING" id="360412.LARV_00591"/>
<protein>
    <recommendedName>
        <fullName evidence="4">Glycosyltransferase RgtA/B/C/D-like domain-containing protein</fullName>
    </recommendedName>
</protein>
<feature type="transmembrane region" description="Helical" evidence="1">
    <location>
        <begin position="367"/>
        <end position="388"/>
    </location>
</feature>
<feature type="transmembrane region" description="Helical" evidence="1">
    <location>
        <begin position="120"/>
        <end position="138"/>
    </location>
</feature>
<feature type="transmembrane region" description="Helical" evidence="1">
    <location>
        <begin position="311"/>
        <end position="330"/>
    </location>
</feature>
<feature type="transmembrane region" description="Helical" evidence="1">
    <location>
        <begin position="12"/>
        <end position="30"/>
    </location>
</feature>
<name>A0A0S7BEC7_9CHLR</name>
<feature type="transmembrane region" description="Helical" evidence="1">
    <location>
        <begin position="342"/>
        <end position="360"/>
    </location>
</feature>
<dbReference type="RefSeq" id="WP_075072243.1">
    <property type="nucleotide sequence ID" value="NZ_DF967972.1"/>
</dbReference>
<proteinExistence type="predicted"/>
<organism evidence="2">
    <name type="scientific">Longilinea arvoryzae</name>
    <dbReference type="NCBI Taxonomy" id="360412"/>
    <lineage>
        <taxon>Bacteria</taxon>
        <taxon>Bacillati</taxon>
        <taxon>Chloroflexota</taxon>
        <taxon>Anaerolineae</taxon>
        <taxon>Anaerolineales</taxon>
        <taxon>Anaerolineaceae</taxon>
        <taxon>Longilinea</taxon>
    </lineage>
</organism>
<evidence type="ECO:0000313" key="2">
    <source>
        <dbReference type="EMBL" id="GAP12851.1"/>
    </source>
</evidence>
<evidence type="ECO:0000256" key="1">
    <source>
        <dbReference type="SAM" id="Phobius"/>
    </source>
</evidence>
<feature type="transmembrane region" description="Helical" evidence="1">
    <location>
        <begin position="231"/>
        <end position="250"/>
    </location>
</feature>
<keyword evidence="3" id="KW-1185">Reference proteome</keyword>